<dbReference type="InterPro" id="IPR005215">
    <property type="entry name" value="Trig_fac"/>
</dbReference>
<comment type="domain">
    <text evidence="12">Consists of 3 domains; the N-terminus binds the ribosome, the middle domain has PPIase activity, while the C-terminus has intrinsic chaperone activity on its own.</text>
</comment>
<dbReference type="GO" id="GO:0006457">
    <property type="term" value="P:protein folding"/>
    <property type="evidence" value="ECO:0007669"/>
    <property type="project" value="UniProtKB-UniRule"/>
</dbReference>
<dbReference type="EMBL" id="CP001047">
    <property type="protein sequence ID" value="ACF07576.1"/>
    <property type="molecule type" value="Genomic_DNA"/>
</dbReference>
<evidence type="ECO:0000313" key="19">
    <source>
        <dbReference type="Proteomes" id="UP000008812"/>
    </source>
</evidence>
<evidence type="ECO:0000256" key="5">
    <source>
        <dbReference type="ARBA" id="ARBA00022618"/>
    </source>
</evidence>
<dbReference type="Gene3D" id="1.10.3120.10">
    <property type="entry name" value="Trigger factor, C-terminal domain"/>
    <property type="match status" value="1"/>
</dbReference>
<dbReference type="Pfam" id="PF05697">
    <property type="entry name" value="Trigger_N"/>
    <property type="match status" value="1"/>
</dbReference>
<keyword evidence="8 12" id="KW-0413">Isomerase</keyword>
<comment type="function">
    <text evidence="10 12">Involved in protein export. Acts as a chaperone by maintaining the newly synthesized protein in an open conformation. Functions as a peptidyl-prolyl cis-trans isomerase.</text>
</comment>
<gene>
    <name evidence="12 18" type="primary">tig</name>
    <name evidence="18" type="ordered locus">MARTH_orf857</name>
</gene>
<proteinExistence type="inferred from homology"/>
<name>B3PNH4_META1</name>
<dbReference type="HAMAP" id="MF_00303">
    <property type="entry name" value="Trigger_factor_Tig"/>
    <property type="match status" value="1"/>
</dbReference>
<dbReference type="SUPFAM" id="SSF54534">
    <property type="entry name" value="FKBP-like"/>
    <property type="match status" value="1"/>
</dbReference>
<evidence type="ECO:0000256" key="7">
    <source>
        <dbReference type="ARBA" id="ARBA00023186"/>
    </source>
</evidence>
<dbReference type="STRING" id="243272.MARTH_orf857"/>
<evidence type="ECO:0000256" key="1">
    <source>
        <dbReference type="ARBA" id="ARBA00000971"/>
    </source>
</evidence>
<dbReference type="InterPro" id="IPR008881">
    <property type="entry name" value="Trigger_fac_ribosome-bd_bac"/>
</dbReference>
<comment type="subcellular location">
    <subcellularLocation>
        <location evidence="12">Cytoplasm</location>
    </subcellularLocation>
    <text evidence="12">About half TF is bound to the ribosome near the polypeptide exit tunnel while the other half is free in the cytoplasm.</text>
</comment>
<feature type="coiled-coil region" evidence="15">
    <location>
        <begin position="276"/>
        <end position="303"/>
    </location>
</feature>
<dbReference type="Proteomes" id="UP000008812">
    <property type="component" value="Chromosome"/>
</dbReference>
<dbReference type="FunFam" id="3.10.50.40:FF:000001">
    <property type="entry name" value="Trigger factor"/>
    <property type="match status" value="1"/>
</dbReference>
<keyword evidence="5 12" id="KW-0132">Cell division</keyword>
<evidence type="ECO:0000256" key="12">
    <source>
        <dbReference type="HAMAP-Rule" id="MF_00303"/>
    </source>
</evidence>
<keyword evidence="9 12" id="KW-0131">Cell cycle</keyword>
<dbReference type="AlphaFoldDB" id="B3PNH4"/>
<evidence type="ECO:0000256" key="11">
    <source>
        <dbReference type="ARBA" id="ARBA00029986"/>
    </source>
</evidence>
<evidence type="ECO:0000256" key="6">
    <source>
        <dbReference type="ARBA" id="ARBA00023110"/>
    </source>
</evidence>
<dbReference type="KEGG" id="mat:MARTH_orf857"/>
<evidence type="ECO:0000256" key="8">
    <source>
        <dbReference type="ARBA" id="ARBA00023235"/>
    </source>
</evidence>
<comment type="similarity">
    <text evidence="2 12 14">Belongs to the FKBP-type PPIase family. Tig subfamily.</text>
</comment>
<dbReference type="GO" id="GO:0005737">
    <property type="term" value="C:cytoplasm"/>
    <property type="evidence" value="ECO:0007669"/>
    <property type="project" value="UniProtKB-SubCell"/>
</dbReference>
<dbReference type="InterPro" id="IPR036611">
    <property type="entry name" value="Trigger_fac_ribosome-bd_sf"/>
</dbReference>
<evidence type="ECO:0000256" key="3">
    <source>
        <dbReference type="ARBA" id="ARBA00013194"/>
    </source>
</evidence>
<keyword evidence="12" id="KW-0963">Cytoplasm</keyword>
<evidence type="ECO:0000256" key="4">
    <source>
        <dbReference type="ARBA" id="ARBA00016902"/>
    </source>
</evidence>
<dbReference type="SUPFAM" id="SSF109998">
    <property type="entry name" value="Triger factor/SurA peptide-binding domain-like"/>
    <property type="match status" value="1"/>
</dbReference>
<dbReference type="Gene3D" id="3.10.50.40">
    <property type="match status" value="1"/>
</dbReference>
<evidence type="ECO:0000259" key="17">
    <source>
        <dbReference type="PROSITE" id="PS50059"/>
    </source>
</evidence>
<feature type="region of interest" description="Disordered" evidence="16">
    <location>
        <begin position="454"/>
        <end position="473"/>
    </location>
</feature>
<keyword evidence="19" id="KW-1185">Reference proteome</keyword>
<dbReference type="InterPro" id="IPR027304">
    <property type="entry name" value="Trigger_fact/SurA_dom_sf"/>
</dbReference>
<evidence type="ECO:0000313" key="18">
    <source>
        <dbReference type="EMBL" id="ACF07576.1"/>
    </source>
</evidence>
<dbReference type="GO" id="GO:0003755">
    <property type="term" value="F:peptidyl-prolyl cis-trans isomerase activity"/>
    <property type="evidence" value="ECO:0007669"/>
    <property type="project" value="UniProtKB-UniRule"/>
</dbReference>
<dbReference type="Gene3D" id="3.30.70.1050">
    <property type="entry name" value="Trigger factor ribosome-binding domain"/>
    <property type="match status" value="1"/>
</dbReference>
<dbReference type="HOGENOM" id="CLU_033058_3_2_14"/>
<evidence type="ECO:0000256" key="9">
    <source>
        <dbReference type="ARBA" id="ARBA00023306"/>
    </source>
</evidence>
<dbReference type="InterPro" id="IPR046357">
    <property type="entry name" value="PPIase_dom_sf"/>
</dbReference>
<dbReference type="Pfam" id="PF05698">
    <property type="entry name" value="Trigger_C"/>
    <property type="match status" value="1"/>
</dbReference>
<dbReference type="InterPro" id="IPR008880">
    <property type="entry name" value="Trigger_fac_C"/>
</dbReference>
<evidence type="ECO:0000256" key="10">
    <source>
        <dbReference type="ARBA" id="ARBA00024849"/>
    </source>
</evidence>
<dbReference type="PIRSF" id="PIRSF003095">
    <property type="entry name" value="Trigger_factor"/>
    <property type="match status" value="1"/>
</dbReference>
<accession>B3PNH4</accession>
<dbReference type="SUPFAM" id="SSF102735">
    <property type="entry name" value="Trigger factor ribosome-binding domain"/>
    <property type="match status" value="1"/>
</dbReference>
<sequence length="473" mass="54166">MSRTIDNKKSELKISYTLEGDEWENAKEKARVELRKNVQIKGFRKGKVPAREADKHIPVFEVWEKAIKAVAQQVFRGKLATQVEATDEIIGRASLDIEELKEEKATLVAIYPIFPEIKLGDYKKLGIKVPSLKATKDEINHVKNDLLSKFAVMVEAEDGIKNGDEVNFDFTGYIEGELFDGGEAEGYTLNVGSGTFIPGFEEQMLGLKKDEEKDLHLKFPENYHAKNLAGKEVTFHVKINYTKRADYPALDDDFVKTANIHPSLKTVADFEKFVEAHALINRVNTVENEIKNLAQEKLVATSKFEVPTSVIEDQVHDYYQNFVNNLMQQQISEREYLDFTKTSKETLLKNFEDQAIPNLKKVFVVSATAKEEKFAVTEDDYKKEVQKLADSYGLPVENVQQFIKFETIQIRLTDEWFVKTIIKYNDPEGFKKYEEVKKSIEKHNEEEAKALAKVKEAKANAKEEKESSKKETK</sequence>
<dbReference type="Pfam" id="PF00254">
    <property type="entry name" value="FKBP_C"/>
    <property type="match status" value="1"/>
</dbReference>
<dbReference type="EC" id="5.2.1.8" evidence="3 12"/>
<dbReference type="RefSeq" id="WP_012498533.1">
    <property type="nucleotide sequence ID" value="NC_011025.1"/>
</dbReference>
<evidence type="ECO:0000256" key="2">
    <source>
        <dbReference type="ARBA" id="ARBA00005464"/>
    </source>
</evidence>
<evidence type="ECO:0000256" key="13">
    <source>
        <dbReference type="PROSITE-ProRule" id="PRU00277"/>
    </source>
</evidence>
<keyword evidence="6 12" id="KW-0697">Rotamase</keyword>
<dbReference type="eggNOG" id="COG0544">
    <property type="taxonomic scope" value="Bacteria"/>
</dbReference>
<evidence type="ECO:0000256" key="14">
    <source>
        <dbReference type="RuleBase" id="RU003914"/>
    </source>
</evidence>
<dbReference type="InterPro" id="IPR037041">
    <property type="entry name" value="Trigger_fac_C_sf"/>
</dbReference>
<dbReference type="GO" id="GO:0015031">
    <property type="term" value="P:protein transport"/>
    <property type="evidence" value="ECO:0007669"/>
    <property type="project" value="UniProtKB-UniRule"/>
</dbReference>
<feature type="domain" description="PPIase FKBP-type" evidence="17">
    <location>
        <begin position="163"/>
        <end position="231"/>
    </location>
</feature>
<evidence type="ECO:0000256" key="15">
    <source>
        <dbReference type="SAM" id="Coils"/>
    </source>
</evidence>
<dbReference type="NCBIfam" id="TIGR00115">
    <property type="entry name" value="tig"/>
    <property type="match status" value="1"/>
</dbReference>
<dbReference type="PROSITE" id="PS50059">
    <property type="entry name" value="FKBP_PPIASE"/>
    <property type="match status" value="1"/>
</dbReference>
<keyword evidence="15" id="KW-0175">Coiled coil</keyword>
<organism evidence="18 19">
    <name type="scientific">Metamycoplasma arthritidis (strain 158L3-1)</name>
    <name type="common">Mycoplasma arthritidis</name>
    <dbReference type="NCBI Taxonomy" id="243272"/>
    <lineage>
        <taxon>Bacteria</taxon>
        <taxon>Bacillati</taxon>
        <taxon>Mycoplasmatota</taxon>
        <taxon>Mycoplasmoidales</taxon>
        <taxon>Metamycoplasmataceae</taxon>
        <taxon>Metamycoplasma</taxon>
    </lineage>
</organism>
<evidence type="ECO:0000256" key="16">
    <source>
        <dbReference type="SAM" id="MobiDB-lite"/>
    </source>
</evidence>
<protein>
    <recommendedName>
        <fullName evidence="4 12">Trigger factor</fullName>
        <shortName evidence="12">TF</shortName>
        <ecNumber evidence="3 12">5.2.1.8</ecNumber>
    </recommendedName>
    <alternativeName>
        <fullName evidence="11 12">PPIase</fullName>
    </alternativeName>
</protein>
<comment type="catalytic activity">
    <reaction evidence="1 12 13">
        <text>[protein]-peptidylproline (omega=180) = [protein]-peptidylproline (omega=0)</text>
        <dbReference type="Rhea" id="RHEA:16237"/>
        <dbReference type="Rhea" id="RHEA-COMP:10747"/>
        <dbReference type="Rhea" id="RHEA-COMP:10748"/>
        <dbReference type="ChEBI" id="CHEBI:83833"/>
        <dbReference type="ChEBI" id="CHEBI:83834"/>
        <dbReference type="EC" id="5.2.1.8"/>
    </reaction>
</comment>
<dbReference type="InterPro" id="IPR001179">
    <property type="entry name" value="PPIase_FKBP_dom"/>
</dbReference>
<reference evidence="18 19" key="1">
    <citation type="journal article" date="2008" name="Infect. Immun.">
        <title>Genome of Mycoplasma arthritidis.</title>
        <authorList>
            <person name="Dybvig K."/>
            <person name="Zuhua C."/>
            <person name="Lao P."/>
            <person name="Jordan D.S."/>
            <person name="French C.T."/>
            <person name="Tu A.H."/>
            <person name="Loraine A.E."/>
        </authorList>
    </citation>
    <scope>NUCLEOTIDE SEQUENCE [LARGE SCALE GENOMIC DNA]</scope>
    <source>
        <strain evidence="18 19">158L3-1</strain>
    </source>
</reference>
<keyword evidence="7 12" id="KW-0143">Chaperone</keyword>
<dbReference type="GO" id="GO:0051301">
    <property type="term" value="P:cell division"/>
    <property type="evidence" value="ECO:0007669"/>
    <property type="project" value="UniProtKB-KW"/>
</dbReference>